<dbReference type="InterPro" id="IPR013784">
    <property type="entry name" value="Carb-bd-like_fold"/>
</dbReference>
<organism evidence="4 5">
    <name type="scientific">Aduncisulcus paluster</name>
    <dbReference type="NCBI Taxonomy" id="2918883"/>
    <lineage>
        <taxon>Eukaryota</taxon>
        <taxon>Metamonada</taxon>
        <taxon>Carpediemonas-like organisms</taxon>
        <taxon>Aduncisulcus</taxon>
    </lineage>
</organism>
<feature type="region of interest" description="Disordered" evidence="2">
    <location>
        <begin position="311"/>
        <end position="344"/>
    </location>
</feature>
<feature type="compositionally biased region" description="Basic and acidic residues" evidence="2">
    <location>
        <begin position="511"/>
        <end position="521"/>
    </location>
</feature>
<reference evidence="4" key="1">
    <citation type="submission" date="2022-03" db="EMBL/GenBank/DDBJ databases">
        <title>Draft genome sequence of Aduncisulcus paluster, a free-living microaerophilic Fornicata.</title>
        <authorList>
            <person name="Yuyama I."/>
            <person name="Kume K."/>
            <person name="Tamura T."/>
            <person name="Inagaki Y."/>
            <person name="Hashimoto T."/>
        </authorList>
    </citation>
    <scope>NUCLEOTIDE SEQUENCE</scope>
    <source>
        <strain evidence="4">NY0171</strain>
    </source>
</reference>
<dbReference type="SUPFAM" id="SSF51695">
    <property type="entry name" value="PLC-like phosphodiesterases"/>
    <property type="match status" value="1"/>
</dbReference>
<dbReference type="Gene3D" id="2.60.40.10">
    <property type="entry name" value="Immunoglobulins"/>
    <property type="match status" value="1"/>
</dbReference>
<gene>
    <name evidence="4" type="ORF">ADUPG1_013040</name>
</gene>
<keyword evidence="1" id="KW-0378">Hydrolase</keyword>
<proteinExistence type="predicted"/>
<dbReference type="InterPro" id="IPR002044">
    <property type="entry name" value="CBM20"/>
</dbReference>
<feature type="region of interest" description="Disordered" evidence="2">
    <location>
        <begin position="609"/>
        <end position="633"/>
    </location>
</feature>
<feature type="compositionally biased region" description="Basic and acidic residues" evidence="2">
    <location>
        <begin position="324"/>
        <end position="338"/>
    </location>
</feature>
<evidence type="ECO:0000313" key="5">
    <source>
        <dbReference type="Proteomes" id="UP001057375"/>
    </source>
</evidence>
<feature type="compositionally biased region" description="Polar residues" evidence="2">
    <location>
        <begin position="651"/>
        <end position="663"/>
    </location>
</feature>
<feature type="compositionally biased region" description="Low complexity" evidence="2">
    <location>
        <begin position="673"/>
        <end position="685"/>
    </location>
</feature>
<dbReference type="InterPro" id="IPR051578">
    <property type="entry name" value="GDPD"/>
</dbReference>
<evidence type="ECO:0000259" key="3">
    <source>
        <dbReference type="PROSITE" id="PS51704"/>
    </source>
</evidence>
<dbReference type="SUPFAM" id="SSF49452">
    <property type="entry name" value="Starch-binding domain-like"/>
    <property type="match status" value="1"/>
</dbReference>
<feature type="domain" description="GP-PDE" evidence="3">
    <location>
        <begin position="545"/>
        <end position="701"/>
    </location>
</feature>
<feature type="compositionally biased region" description="Basic residues" evidence="2">
    <location>
        <begin position="609"/>
        <end position="621"/>
    </location>
</feature>
<evidence type="ECO:0000313" key="4">
    <source>
        <dbReference type="EMBL" id="GKT25449.1"/>
    </source>
</evidence>
<feature type="region of interest" description="Disordered" evidence="2">
    <location>
        <begin position="511"/>
        <end position="533"/>
    </location>
</feature>
<dbReference type="Proteomes" id="UP001057375">
    <property type="component" value="Unassembled WGS sequence"/>
</dbReference>
<dbReference type="Pfam" id="PF00686">
    <property type="entry name" value="CBM_20"/>
    <property type="match status" value="1"/>
</dbReference>
<dbReference type="EMBL" id="BQXS01012588">
    <property type="protein sequence ID" value="GKT25449.1"/>
    <property type="molecule type" value="Genomic_DNA"/>
</dbReference>
<dbReference type="InterPro" id="IPR013783">
    <property type="entry name" value="Ig-like_fold"/>
</dbReference>
<feature type="non-terminal residue" evidence="4">
    <location>
        <position position="701"/>
    </location>
</feature>
<dbReference type="Pfam" id="PF03009">
    <property type="entry name" value="GDPD"/>
    <property type="match status" value="1"/>
</dbReference>
<dbReference type="PANTHER" id="PTHR22958:SF1">
    <property type="entry name" value="GLYCEROPHOSPHOCHOLINE PHOSPHODIESTERASE GPCPD1"/>
    <property type="match status" value="1"/>
</dbReference>
<evidence type="ECO:0000256" key="1">
    <source>
        <dbReference type="ARBA" id="ARBA00022801"/>
    </source>
</evidence>
<accession>A0ABQ5K1I8</accession>
<feature type="region of interest" description="Disordered" evidence="2">
    <location>
        <begin position="651"/>
        <end position="701"/>
    </location>
</feature>
<dbReference type="Gene3D" id="3.20.20.190">
    <property type="entry name" value="Phosphatidylinositol (PI) phosphodiesterase"/>
    <property type="match status" value="1"/>
</dbReference>
<sequence>MSVFNRKGTNCKVIFAFKVSPQYVNEVRVIGSCPELGNNMIVSGTPLLSDIFLKSGYYYTSIDLKRGQQISYSYAISSVEKPKYVTFPNQTLSTGDSPIVFIWDVPKFDQKKKRYDPKIPFCHKKTPLSIAPISHTTAYVTFPNQTLSTGDSPIVFIWDVPKFDQKKKRYDPKIPFCHKKTPLSIAPISHTTAVIHFGHLNHVPSLKLETSPGLPKRPDIPSFSTDIDENKLDSHQSLFSSLSTPNPKFPVVGRSAPIELNPSVIGDNEISHVWLAISVGGFPVFTRFNYAVAFGADGWVCIEKVTVPCSPPSESSKSTPSHSPSEESAEKQDDKGEVKISQTSTTLTHMHTAHGITLPPLLSAEFYQDILSPAFSSLCLPARPIVLPMVLPGNAIRISVWGEVCISVGKGKKMTNTSTFIPLGKGSVSLDSIPSHGDITVPLFCNVMDESFTPVETESGCVRLTVDIATPVLGLGQCRKTPPAAHEIVASPQSEAGEEIVTKMGELTIEKGDRKDHEAKKPATSSIGTPSNIFISSPAGSTTSSLFIGHRGCGSNKLHGKHRVCVQENTPMSYALAHQVGADGVELDVQMSRDGELVINHDFFVEKKVPRKRKEREKGKGKGSGNAKDESDIEVIPIMHYSAADFEKTSTINSQDQLSQKKSVLNPKQKWKAMGSVSLSSASEAPSEENSKSDEDIIQST</sequence>
<dbReference type="InterPro" id="IPR017946">
    <property type="entry name" value="PLC-like_Pdiesterase_TIM-brl"/>
</dbReference>
<dbReference type="InterPro" id="IPR030395">
    <property type="entry name" value="GP_PDE_dom"/>
</dbReference>
<protein>
    <submittedName>
        <fullName evidence="4">Glycerophosphodiester phosphodiesterase Gde1 like protein</fullName>
    </submittedName>
</protein>
<feature type="compositionally biased region" description="Low complexity" evidence="2">
    <location>
        <begin position="312"/>
        <end position="323"/>
    </location>
</feature>
<keyword evidence="5" id="KW-1185">Reference proteome</keyword>
<evidence type="ECO:0000256" key="2">
    <source>
        <dbReference type="SAM" id="MobiDB-lite"/>
    </source>
</evidence>
<name>A0ABQ5K1I8_9EUKA</name>
<dbReference type="PROSITE" id="PS51704">
    <property type="entry name" value="GP_PDE"/>
    <property type="match status" value="1"/>
</dbReference>
<comment type="caution">
    <text evidence="4">The sequence shown here is derived from an EMBL/GenBank/DDBJ whole genome shotgun (WGS) entry which is preliminary data.</text>
</comment>
<dbReference type="PANTHER" id="PTHR22958">
    <property type="entry name" value="GLYCEROPHOSPHORYL DIESTER PHOSPHODIESTERASE"/>
    <property type="match status" value="1"/>
</dbReference>
<feature type="compositionally biased region" description="Polar residues" evidence="2">
    <location>
        <begin position="523"/>
        <end position="533"/>
    </location>
</feature>